<dbReference type="STRING" id="37546.A0A1B0F990"/>
<evidence type="ECO:0000313" key="2">
    <source>
        <dbReference type="Proteomes" id="UP000092444"/>
    </source>
</evidence>
<evidence type="ECO:0000313" key="1">
    <source>
        <dbReference type="EnsemblMetazoa" id="GMOY000046-PA"/>
    </source>
</evidence>
<reference evidence="1" key="1">
    <citation type="submission" date="2020-05" db="UniProtKB">
        <authorList>
            <consortium name="EnsemblMetazoa"/>
        </authorList>
    </citation>
    <scope>IDENTIFICATION</scope>
    <source>
        <strain evidence="1">Yale</strain>
    </source>
</reference>
<dbReference type="EnsemblMetazoa" id="GMOY000046-RA">
    <property type="protein sequence ID" value="GMOY000046-PA"/>
    <property type="gene ID" value="GMOY000046"/>
</dbReference>
<name>A0A1B0F990_GLOMM</name>
<dbReference type="AlphaFoldDB" id="A0A1B0F990"/>
<sequence length="329" mass="37330">MLLHTYPYIEGELLTANGKEMQMGKKVEGAEELGELVNLIKEKLMSDERELPETSLENIKEEPTFGSDAEDLALLNSIGEIETDKSFITNEHSISSTAVVKSEKCVNGIQAALEPDLFENMEEFLPISPKKIKKEKLDNCSDAEGILTPWKFKEEQDLRIKTETIRIAKQFFIYDGYNEITQSLLQYEVDLIVVYVKQISDSALTVAFPHFSSNNIAFIDNADNNEPQAVFLTDKKSDEQLENEKYALRLVSHSNAKLCNCREAFNIIVNVKSSRPWYSNSHLRIGSGISIAVSGIQWNGIIIAKNESTIKLRMIWNDTDEELRIIWPC</sequence>
<organism evidence="1 2">
    <name type="scientific">Glossina morsitans morsitans</name>
    <name type="common">Savannah tsetse fly</name>
    <dbReference type="NCBI Taxonomy" id="37546"/>
    <lineage>
        <taxon>Eukaryota</taxon>
        <taxon>Metazoa</taxon>
        <taxon>Ecdysozoa</taxon>
        <taxon>Arthropoda</taxon>
        <taxon>Hexapoda</taxon>
        <taxon>Insecta</taxon>
        <taxon>Pterygota</taxon>
        <taxon>Neoptera</taxon>
        <taxon>Endopterygota</taxon>
        <taxon>Diptera</taxon>
        <taxon>Brachycera</taxon>
        <taxon>Muscomorpha</taxon>
        <taxon>Hippoboscoidea</taxon>
        <taxon>Glossinidae</taxon>
        <taxon>Glossina</taxon>
    </lineage>
</organism>
<protein>
    <submittedName>
        <fullName evidence="1">Uncharacterized protein</fullName>
    </submittedName>
</protein>
<dbReference type="VEuPathDB" id="VectorBase:GMOY000046"/>
<dbReference type="EMBL" id="CCAG010021392">
    <property type="status" value="NOT_ANNOTATED_CDS"/>
    <property type="molecule type" value="Genomic_DNA"/>
</dbReference>
<dbReference type="Proteomes" id="UP000092444">
    <property type="component" value="Unassembled WGS sequence"/>
</dbReference>
<keyword evidence="2" id="KW-1185">Reference proteome</keyword>
<accession>A0A1B0F990</accession>
<proteinExistence type="predicted"/>